<accession>A0AAX2BBS4</accession>
<feature type="domain" description="HNH nuclease" evidence="1">
    <location>
        <begin position="180"/>
        <end position="227"/>
    </location>
</feature>
<dbReference type="RefSeq" id="WP_179207743.1">
    <property type="nucleotide sequence ID" value="NZ_FLDK01000027.1"/>
</dbReference>
<organism evidence="2 3">
    <name type="scientific">Klebsiella pneumoniae</name>
    <dbReference type="NCBI Taxonomy" id="573"/>
    <lineage>
        <taxon>Bacteria</taxon>
        <taxon>Pseudomonadati</taxon>
        <taxon>Pseudomonadota</taxon>
        <taxon>Gammaproteobacteria</taxon>
        <taxon>Enterobacterales</taxon>
        <taxon>Enterobacteriaceae</taxon>
        <taxon>Klebsiella/Raoultella group</taxon>
        <taxon>Klebsiella</taxon>
        <taxon>Klebsiella pneumoniae complex</taxon>
    </lineage>
</organism>
<reference evidence="2 3" key="1">
    <citation type="submission" date="2016-04" db="EMBL/GenBank/DDBJ databases">
        <authorList>
            <consortium name="Pathogen Informatics"/>
        </authorList>
    </citation>
    <scope>NUCLEOTIDE SEQUENCE [LARGE SCALE GENOMIC DNA]</scope>
    <source>
        <strain evidence="3">k480</strain>
    </source>
</reference>
<evidence type="ECO:0000313" key="2">
    <source>
        <dbReference type="EMBL" id="SAU01801.1"/>
    </source>
</evidence>
<name>A0AAX2BBS4_KLEPN</name>
<proteinExistence type="predicted"/>
<protein>
    <recommendedName>
        <fullName evidence="1">HNH nuclease domain-containing protein</fullName>
    </recommendedName>
</protein>
<evidence type="ECO:0000259" key="1">
    <source>
        <dbReference type="Pfam" id="PF13391"/>
    </source>
</evidence>
<dbReference type="Proteomes" id="UP000077826">
    <property type="component" value="Unassembled WGS sequence"/>
</dbReference>
<dbReference type="AlphaFoldDB" id="A0AAX2BBS4"/>
<comment type="caution">
    <text evidence="2">The sequence shown here is derived from an EMBL/GenBank/DDBJ whole genome shotgun (WGS) entry which is preliminary data.</text>
</comment>
<sequence>MQNPLLEQIAEAKLQGQHLITAKGRAQIFKRREYLIAWCHQHDVSGDNFPEPINAMWAREKCQTTYYWSKLGKHQLPEGAGFFLDAQRGEVFIAVINLSSLKNARIYRADIPVWHPRIAPTAPAAELVEQRPVPPTVPINPEVLAARRARAKELRALRNVQTRPGQGSYSARVIYNFGACCISGSTDTLEAAHIISVADGGSMSATNGLAMTKFLHTAFDQYVFSIDPETLTVVVDKPWRDILNIHGKQIAEPKHWQIDRACVLYHWTQFNLSKGVSV</sequence>
<gene>
    <name evidence="2" type="ORF">SAMEA2273558_05398</name>
</gene>
<dbReference type="Pfam" id="PF13391">
    <property type="entry name" value="HNH_2"/>
    <property type="match status" value="1"/>
</dbReference>
<evidence type="ECO:0000313" key="3">
    <source>
        <dbReference type="Proteomes" id="UP000077826"/>
    </source>
</evidence>
<dbReference type="EMBL" id="FLDK01000027">
    <property type="protein sequence ID" value="SAU01801.1"/>
    <property type="molecule type" value="Genomic_DNA"/>
</dbReference>
<dbReference type="InterPro" id="IPR003615">
    <property type="entry name" value="HNH_nuc"/>
</dbReference>